<name>A0A3N7HGN0_9BURK</name>
<dbReference type="Proteomes" id="UP000267464">
    <property type="component" value="Unassembled WGS sequence"/>
</dbReference>
<proteinExistence type="predicted"/>
<reference evidence="1 2" key="2">
    <citation type="submission" date="2018-12" db="EMBL/GenBank/DDBJ databases">
        <title>Rhizobacter gummiphilus sp. nov., a rubber-degrading bacterium isolated from the soil of a botanical garden in Japan.</title>
        <authorList>
            <person name="Shunsuke S.S."/>
        </authorList>
    </citation>
    <scope>NUCLEOTIDE SEQUENCE [LARGE SCALE GENOMIC DNA]</scope>
    <source>
        <strain evidence="1 2">S-16</strain>
    </source>
</reference>
<organism evidence="1 2">
    <name type="scientific">Piscinibacter terrae</name>
    <dbReference type="NCBI Taxonomy" id="2496871"/>
    <lineage>
        <taxon>Bacteria</taxon>
        <taxon>Pseudomonadati</taxon>
        <taxon>Pseudomonadota</taxon>
        <taxon>Betaproteobacteria</taxon>
        <taxon>Burkholderiales</taxon>
        <taxon>Sphaerotilaceae</taxon>
        <taxon>Piscinibacter</taxon>
    </lineage>
</organism>
<keyword evidence="2" id="KW-1185">Reference proteome</keyword>
<protein>
    <submittedName>
        <fullName evidence="1">Uncharacterized protein</fullName>
    </submittedName>
</protein>
<evidence type="ECO:0000313" key="1">
    <source>
        <dbReference type="EMBL" id="RQP21157.1"/>
    </source>
</evidence>
<reference evidence="1 2" key="1">
    <citation type="submission" date="2018-08" db="EMBL/GenBank/DDBJ databases">
        <authorList>
            <person name="Khan S.A."/>
            <person name="Jeon C.O."/>
            <person name="Chun B.H."/>
            <person name="Jeong S.E."/>
        </authorList>
    </citation>
    <scope>NUCLEOTIDE SEQUENCE [LARGE SCALE GENOMIC DNA]</scope>
    <source>
        <strain evidence="1 2">S-16</strain>
    </source>
</reference>
<accession>A0A3N7HGN0</accession>
<comment type="caution">
    <text evidence="1">The sequence shown here is derived from an EMBL/GenBank/DDBJ whole genome shotgun (WGS) entry which is preliminary data.</text>
</comment>
<dbReference type="EMBL" id="QUSW01000016">
    <property type="protein sequence ID" value="RQP21157.1"/>
    <property type="molecule type" value="Genomic_DNA"/>
</dbReference>
<sequence>MNLADLPPCTVVASATHFEIELLKQPTVEVAFSSSEEEAIYERADAELASKIQEVAEAACGSRNAEDLVHTNWDWYPTKSRSVELDEQVFSPALVQQLIQLLEGTYADWRIYLNVYKSLTRNSQDFGVACLSKSRIIIQQSLYERLSASA</sequence>
<gene>
    <name evidence="1" type="ORF">DZC73_29295</name>
</gene>
<evidence type="ECO:0000313" key="2">
    <source>
        <dbReference type="Proteomes" id="UP000267464"/>
    </source>
</evidence>
<dbReference type="AlphaFoldDB" id="A0A3N7HGN0"/>